<evidence type="ECO:0000313" key="8">
    <source>
        <dbReference type="Proteomes" id="UP001497623"/>
    </source>
</evidence>
<keyword evidence="8" id="KW-1185">Reference proteome</keyword>
<evidence type="ECO:0000256" key="5">
    <source>
        <dbReference type="ARBA" id="ARBA00038261"/>
    </source>
</evidence>
<reference evidence="7 8" key="1">
    <citation type="submission" date="2024-05" db="EMBL/GenBank/DDBJ databases">
        <authorList>
            <person name="Wallberg A."/>
        </authorList>
    </citation>
    <scope>NUCLEOTIDE SEQUENCE [LARGE SCALE GENOMIC DNA]</scope>
</reference>
<proteinExistence type="inferred from homology"/>
<protein>
    <submittedName>
        <fullName evidence="7">Uncharacterized protein</fullName>
    </submittedName>
</protein>
<evidence type="ECO:0000256" key="2">
    <source>
        <dbReference type="ARBA" id="ARBA00022857"/>
    </source>
</evidence>
<dbReference type="PROSITE" id="PS00061">
    <property type="entry name" value="ADH_SHORT"/>
    <property type="match status" value="1"/>
</dbReference>
<dbReference type="AlphaFoldDB" id="A0AAV2S667"/>
<comment type="subcellular location">
    <subcellularLocation>
        <location evidence="1">Mitochondrion</location>
    </subcellularLocation>
</comment>
<keyword evidence="6" id="KW-1133">Transmembrane helix</keyword>
<dbReference type="Gene3D" id="3.40.50.720">
    <property type="entry name" value="NAD(P)-binding Rossmann-like Domain"/>
    <property type="match status" value="1"/>
</dbReference>
<dbReference type="GO" id="GO:0005739">
    <property type="term" value="C:mitochondrion"/>
    <property type="evidence" value="ECO:0007669"/>
    <property type="project" value="UniProtKB-SubCell"/>
</dbReference>
<keyword evidence="6" id="KW-0812">Transmembrane</keyword>
<evidence type="ECO:0000256" key="6">
    <source>
        <dbReference type="SAM" id="Phobius"/>
    </source>
</evidence>
<dbReference type="Proteomes" id="UP001497623">
    <property type="component" value="Unassembled WGS sequence"/>
</dbReference>
<dbReference type="PRINTS" id="PR00080">
    <property type="entry name" value="SDRFAMILY"/>
</dbReference>
<dbReference type="Pfam" id="PF00106">
    <property type="entry name" value="adh_short"/>
    <property type="match status" value="1"/>
</dbReference>
<name>A0AAV2S667_MEGNR</name>
<dbReference type="SUPFAM" id="SSF51735">
    <property type="entry name" value="NAD(P)-binding Rossmann-fold domains"/>
    <property type="match status" value="1"/>
</dbReference>
<organism evidence="7 8">
    <name type="scientific">Meganyctiphanes norvegica</name>
    <name type="common">Northern krill</name>
    <name type="synonym">Thysanopoda norvegica</name>
    <dbReference type="NCBI Taxonomy" id="48144"/>
    <lineage>
        <taxon>Eukaryota</taxon>
        <taxon>Metazoa</taxon>
        <taxon>Ecdysozoa</taxon>
        <taxon>Arthropoda</taxon>
        <taxon>Crustacea</taxon>
        <taxon>Multicrustacea</taxon>
        <taxon>Malacostraca</taxon>
        <taxon>Eumalacostraca</taxon>
        <taxon>Eucarida</taxon>
        <taxon>Euphausiacea</taxon>
        <taxon>Euphausiidae</taxon>
        <taxon>Meganyctiphanes</taxon>
    </lineage>
</organism>
<evidence type="ECO:0000256" key="3">
    <source>
        <dbReference type="ARBA" id="ARBA00023002"/>
    </source>
</evidence>
<dbReference type="PIRSF" id="PIRSF000126">
    <property type="entry name" value="11-beta-HSD1"/>
    <property type="match status" value="1"/>
</dbReference>
<evidence type="ECO:0000256" key="4">
    <source>
        <dbReference type="ARBA" id="ARBA00023128"/>
    </source>
</evidence>
<dbReference type="PRINTS" id="PR00081">
    <property type="entry name" value="GDHRDH"/>
</dbReference>
<keyword evidence="3" id="KW-0560">Oxidoreductase</keyword>
<keyword evidence="2" id="KW-0521">NADP</keyword>
<dbReference type="GO" id="GO:0016491">
    <property type="term" value="F:oxidoreductase activity"/>
    <property type="evidence" value="ECO:0007669"/>
    <property type="project" value="UniProtKB-KW"/>
</dbReference>
<dbReference type="PANTHER" id="PTHR44889">
    <property type="entry name" value="INACTIVE HYDROXYSTEROID DEHYDROGENASE-LIKE PROTEIN 1"/>
    <property type="match status" value="1"/>
</dbReference>
<dbReference type="InterPro" id="IPR002347">
    <property type="entry name" value="SDR_fam"/>
</dbReference>
<comment type="caution">
    <text evidence="7">The sequence shown here is derived from an EMBL/GenBank/DDBJ whole genome shotgun (WGS) entry which is preliminary data.</text>
</comment>
<dbReference type="InterPro" id="IPR020904">
    <property type="entry name" value="Sc_DH/Rdtase_CS"/>
</dbReference>
<sequence length="206" mass="22782">RGRRIYAHIEQQLQGKDIGILVNNVGVFSPNIPCDFGKDDVTMEDVWKIVNINVANVPAMTKIVLPGMLQRGRGAIINIASIASVMPIPMVALYSASKAFVDFFTQALSEECRGTGVLVQGIHPGTVQTNMTEKMKVTRFIPDWIFPDTRAFCAAAVASIGHTDYTTGYWSHGLLAAFTRATPKWLAFKNMKMINSKTREIMLKMS</sequence>
<dbReference type="PANTHER" id="PTHR44889:SF1">
    <property type="entry name" value="INACTIVE HYDROXYSTEROID DEHYDROGENASE-LIKE PROTEIN 1"/>
    <property type="match status" value="1"/>
</dbReference>
<dbReference type="EMBL" id="CAXKWB010045159">
    <property type="protein sequence ID" value="CAL4161992.1"/>
    <property type="molecule type" value="Genomic_DNA"/>
</dbReference>
<evidence type="ECO:0000313" key="7">
    <source>
        <dbReference type="EMBL" id="CAL4161992.1"/>
    </source>
</evidence>
<evidence type="ECO:0000256" key="1">
    <source>
        <dbReference type="ARBA" id="ARBA00004173"/>
    </source>
</evidence>
<dbReference type="InterPro" id="IPR036291">
    <property type="entry name" value="NAD(P)-bd_dom_sf"/>
</dbReference>
<keyword evidence="4" id="KW-0496">Mitochondrion</keyword>
<feature type="non-terminal residue" evidence="7">
    <location>
        <position position="1"/>
    </location>
</feature>
<dbReference type="InterPro" id="IPR052149">
    <property type="entry name" value="17-beta-HSD3-like"/>
</dbReference>
<feature type="transmembrane region" description="Helical" evidence="6">
    <location>
        <begin position="75"/>
        <end position="96"/>
    </location>
</feature>
<gene>
    <name evidence="7" type="ORF">MNOR_LOCUS32733</name>
</gene>
<keyword evidence="6" id="KW-0472">Membrane</keyword>
<accession>A0AAV2S667</accession>
<comment type="similarity">
    <text evidence="5">Belongs to the short-chain dehydrogenases/reductases (SDR) family. 17-beta-HSD 3 subfamily.</text>
</comment>
<dbReference type="CDD" id="cd05356">
    <property type="entry name" value="17beta-HSD1_like_SDR_c"/>
    <property type="match status" value="1"/>
</dbReference>